<sequence>MSLRIEVDSLGEVALPRMALYGAQTQRALDLYPVAGQKTLGDYPALVQAMLQIKATAARVNGEINELDRELASQIEQTCQQLISQFDPALYPVHAFHGGGGISTNMNVNEVIANRVNLDHHQQQPGSYTPAHPNDQINFNHSTSDCLQSACHMAARQQTVVLIDRLGELQRTVDQLNARDQQVHKLARTCLQDAVVIRFADYWHGISGSLGQGIVRLTALAQGLSRLNLGANIIGRSGDCSARFQQRVIAALNEVSHDCYQQHDNYFQCSQSFDQQVALAAELEGVAGYLIKFAKDLRLMASGPQAGLAEISLPAVQPGSSAMPGKINPTIPEFMVQAAMQAMGHCAVVKLCHQHGELDYNPWGMVLITNLLDAIDHLAKGVTVLTQHCVAGITINEANNTANTRTLIPLVMELKKILGYQATSDLVKELKGDQQQLHTILGRLSAQSQP</sequence>
<dbReference type="GO" id="GO:0008797">
    <property type="term" value="F:aspartate ammonia-lyase activity"/>
    <property type="evidence" value="ECO:0007669"/>
    <property type="project" value="TreeGrafter"/>
</dbReference>
<comment type="caution">
    <text evidence="3">The sequence shown here is derived from an EMBL/GenBank/DDBJ whole genome shotgun (WGS) entry which is preliminary data.</text>
</comment>
<evidence type="ECO:0000256" key="1">
    <source>
        <dbReference type="SAM" id="Coils"/>
    </source>
</evidence>
<dbReference type="InterPro" id="IPR020557">
    <property type="entry name" value="Fumarate_lyase_CS"/>
</dbReference>
<dbReference type="Pfam" id="PF00206">
    <property type="entry name" value="Lyase_1"/>
    <property type="match status" value="1"/>
</dbReference>
<accession>A0A2H9U893</accession>
<feature type="coiled-coil region" evidence="1">
    <location>
        <begin position="50"/>
        <end position="77"/>
    </location>
</feature>
<gene>
    <name evidence="3" type="ORF">CUC53_03010</name>
</gene>
<dbReference type="PANTHER" id="PTHR42696:SF2">
    <property type="entry name" value="ASPARTATE AMMONIA-LYASE"/>
    <property type="match status" value="1"/>
</dbReference>
<name>A0A2H9U893_9GAMM</name>
<dbReference type="InterPro" id="IPR024083">
    <property type="entry name" value="Fumarase/histidase_N"/>
</dbReference>
<dbReference type="InterPro" id="IPR008948">
    <property type="entry name" value="L-Aspartase-like"/>
</dbReference>
<dbReference type="Gene3D" id="1.10.275.10">
    <property type="entry name" value="Fumarase/aspartase (N-terminal domain)"/>
    <property type="match status" value="1"/>
</dbReference>
<dbReference type="Proteomes" id="UP000235861">
    <property type="component" value="Unassembled WGS sequence"/>
</dbReference>
<dbReference type="InterPro" id="IPR051546">
    <property type="entry name" value="Aspartate_Ammonia-Lyase"/>
</dbReference>
<dbReference type="AlphaFoldDB" id="A0A2H9U893"/>
<dbReference type="GO" id="GO:0006531">
    <property type="term" value="P:aspartate metabolic process"/>
    <property type="evidence" value="ECO:0007669"/>
    <property type="project" value="TreeGrafter"/>
</dbReference>
<dbReference type="RefSeq" id="WP_100292787.1">
    <property type="nucleotide sequence ID" value="NZ_PGGC01000022.1"/>
</dbReference>
<evidence type="ECO:0000313" key="4">
    <source>
        <dbReference type="Proteomes" id="UP000235861"/>
    </source>
</evidence>
<keyword evidence="1" id="KW-0175">Coiled coil</keyword>
<feature type="domain" description="Fumarate lyase N-terminal" evidence="2">
    <location>
        <begin position="12"/>
        <end position="344"/>
    </location>
</feature>
<dbReference type="EMBL" id="PGGC01000022">
    <property type="protein sequence ID" value="PJG60231.1"/>
    <property type="molecule type" value="Genomic_DNA"/>
</dbReference>
<dbReference type="InterPro" id="IPR000362">
    <property type="entry name" value="Fumarate_lyase_fam"/>
</dbReference>
<dbReference type="Gene3D" id="1.20.200.10">
    <property type="entry name" value="Fumarase/aspartase (Central domain)"/>
    <property type="match status" value="1"/>
</dbReference>
<keyword evidence="4" id="KW-1185">Reference proteome</keyword>
<dbReference type="GO" id="GO:0005829">
    <property type="term" value="C:cytosol"/>
    <property type="evidence" value="ECO:0007669"/>
    <property type="project" value="TreeGrafter"/>
</dbReference>
<proteinExistence type="predicted"/>
<evidence type="ECO:0000259" key="2">
    <source>
        <dbReference type="Pfam" id="PF00206"/>
    </source>
</evidence>
<dbReference type="InterPro" id="IPR022761">
    <property type="entry name" value="Fumarate_lyase_N"/>
</dbReference>
<evidence type="ECO:0000313" key="3">
    <source>
        <dbReference type="EMBL" id="PJG60231.1"/>
    </source>
</evidence>
<organism evidence="3 4">
    <name type="scientific">Aeromonas cavernicola</name>
    <dbReference type="NCBI Taxonomy" id="1006623"/>
    <lineage>
        <taxon>Bacteria</taxon>
        <taxon>Pseudomonadati</taxon>
        <taxon>Pseudomonadota</taxon>
        <taxon>Gammaproteobacteria</taxon>
        <taxon>Aeromonadales</taxon>
        <taxon>Aeromonadaceae</taxon>
        <taxon>Aeromonas</taxon>
    </lineage>
</organism>
<dbReference type="PRINTS" id="PR00149">
    <property type="entry name" value="FUMRATELYASE"/>
</dbReference>
<reference evidence="3 4" key="1">
    <citation type="submission" date="2017-11" db="EMBL/GenBank/DDBJ databases">
        <title>Draft genome sequence of environmental isolate Aeromonas cavernicola sp. nov. MDC 2508.</title>
        <authorList>
            <person name="Colston S.M."/>
            <person name="Navarro A."/>
            <person name="Martinez-Murcia A.J."/>
            <person name="Graf J."/>
        </authorList>
    </citation>
    <scope>NUCLEOTIDE SEQUENCE [LARGE SCALE GENOMIC DNA]</scope>
    <source>
        <strain evidence="3 4">MDC 2508</strain>
    </source>
</reference>
<protein>
    <submittedName>
        <fullName evidence="3">Aspartate ammonia-lyase</fullName>
    </submittedName>
</protein>
<dbReference type="SUPFAM" id="SSF48557">
    <property type="entry name" value="L-aspartase-like"/>
    <property type="match status" value="1"/>
</dbReference>
<dbReference type="PANTHER" id="PTHR42696">
    <property type="entry name" value="ASPARTATE AMMONIA-LYASE"/>
    <property type="match status" value="1"/>
</dbReference>
<dbReference type="OrthoDB" id="9802809at2"/>
<dbReference type="PROSITE" id="PS00163">
    <property type="entry name" value="FUMARATE_LYASES"/>
    <property type="match status" value="1"/>
</dbReference>
<keyword evidence="3" id="KW-0456">Lyase</keyword>